<dbReference type="GO" id="GO:0009279">
    <property type="term" value="C:cell outer membrane"/>
    <property type="evidence" value="ECO:0007669"/>
    <property type="project" value="UniProtKB-SubCell"/>
</dbReference>
<organism evidence="9 10">
    <name type="scientific">Capnocytophaga canimorsus</name>
    <dbReference type="NCBI Taxonomy" id="28188"/>
    <lineage>
        <taxon>Bacteria</taxon>
        <taxon>Pseudomonadati</taxon>
        <taxon>Bacteroidota</taxon>
        <taxon>Flavobacteriia</taxon>
        <taxon>Flavobacteriales</taxon>
        <taxon>Flavobacteriaceae</taxon>
        <taxon>Capnocytophaga</taxon>
    </lineage>
</organism>
<evidence type="ECO:0000256" key="1">
    <source>
        <dbReference type="ARBA" id="ARBA00004442"/>
    </source>
</evidence>
<dbReference type="InterPro" id="IPR011990">
    <property type="entry name" value="TPR-like_helical_dom_sf"/>
</dbReference>
<evidence type="ECO:0000259" key="7">
    <source>
        <dbReference type="Pfam" id="PF07980"/>
    </source>
</evidence>
<dbReference type="SUPFAM" id="SSF48452">
    <property type="entry name" value="TPR-like"/>
    <property type="match status" value="1"/>
</dbReference>
<reference evidence="10" key="1">
    <citation type="submission" date="2015-01" db="EMBL/GenBank/DDBJ databases">
        <authorList>
            <person name="MANFREDI Pablo"/>
        </authorList>
    </citation>
    <scope>NUCLEOTIDE SEQUENCE [LARGE SCALE GENOMIC DNA]</scope>
    <source>
        <strain evidence="10">Cc11</strain>
    </source>
</reference>
<evidence type="ECO:0000313" key="10">
    <source>
        <dbReference type="Proteomes" id="UP000039370"/>
    </source>
</evidence>
<comment type="subcellular location">
    <subcellularLocation>
        <location evidence="1">Cell outer membrane</location>
    </subcellularLocation>
</comment>
<feature type="signal peptide" evidence="6">
    <location>
        <begin position="1"/>
        <end position="21"/>
    </location>
</feature>
<proteinExistence type="inferred from homology"/>
<dbReference type="Proteomes" id="UP000039370">
    <property type="component" value="Unassembled WGS sequence"/>
</dbReference>
<feature type="chain" id="PRO_5002117950" evidence="6">
    <location>
        <begin position="22"/>
        <end position="639"/>
    </location>
</feature>
<dbReference type="Pfam" id="PF07980">
    <property type="entry name" value="SusD_RagB"/>
    <property type="match status" value="1"/>
</dbReference>
<feature type="domain" description="SusD-like N-terminal" evidence="8">
    <location>
        <begin position="98"/>
        <end position="215"/>
    </location>
</feature>
<keyword evidence="3 6" id="KW-0732">Signal</keyword>
<evidence type="ECO:0000256" key="5">
    <source>
        <dbReference type="ARBA" id="ARBA00023237"/>
    </source>
</evidence>
<protein>
    <submittedName>
        <fullName evidence="9">SusD homolog (Modular protein)</fullName>
    </submittedName>
</protein>
<dbReference type="Gene3D" id="1.25.40.390">
    <property type="match status" value="1"/>
</dbReference>
<evidence type="ECO:0000313" key="9">
    <source>
        <dbReference type="EMBL" id="CEN51648.1"/>
    </source>
</evidence>
<gene>
    <name evidence="9" type="ORF">CCAN11_2340003</name>
</gene>
<keyword evidence="4" id="KW-0472">Membrane</keyword>
<feature type="domain" description="RagB/SusD" evidence="7">
    <location>
        <begin position="356"/>
        <end position="639"/>
    </location>
</feature>
<dbReference type="AlphaFoldDB" id="A0A0B7INT2"/>
<dbReference type="EMBL" id="CDOK01000151">
    <property type="protein sequence ID" value="CEN51648.1"/>
    <property type="molecule type" value="Genomic_DNA"/>
</dbReference>
<evidence type="ECO:0000256" key="3">
    <source>
        <dbReference type="ARBA" id="ARBA00022729"/>
    </source>
</evidence>
<evidence type="ECO:0000256" key="2">
    <source>
        <dbReference type="ARBA" id="ARBA00006275"/>
    </source>
</evidence>
<dbReference type="InterPro" id="IPR033985">
    <property type="entry name" value="SusD-like_N"/>
</dbReference>
<accession>A0A0B7INT2</accession>
<evidence type="ECO:0000259" key="8">
    <source>
        <dbReference type="Pfam" id="PF14322"/>
    </source>
</evidence>
<keyword evidence="5" id="KW-0998">Cell outer membrane</keyword>
<name>A0A0B7INT2_9FLAO</name>
<comment type="similarity">
    <text evidence="2">Belongs to the SusD family.</text>
</comment>
<dbReference type="InterPro" id="IPR012944">
    <property type="entry name" value="SusD_RagB_dom"/>
</dbReference>
<evidence type="ECO:0000256" key="6">
    <source>
        <dbReference type="SAM" id="SignalP"/>
    </source>
</evidence>
<sequence length="639" mass="72828">MKMFNKIKLYTIALAMSGALASCSDYLDVVPPEQAGLPDATRNYESTLRFAYSCYAGIDNPFNYSVLEAASDEWVLPPKWRETMHTVVYGLSSPVNDLGKWGHYYKYVGQCNLFLRELPKAKGVTDEEKKEFRAEARFARAYYHMRTLFIYGPCPIIEEYVFSNENMPGRYHFDYVVDWIAKEFDEAANDLPATRSGQTWGRATSVMAKALKARMLVYAASPLWNGSFPFPEWKNTSFETPGYGKNLVSLSYDGAKWVRAKDACQEALDLAKTAGHRLYSDEELHSRQGVDLPYVPGVDPNTNEGRNFLKKVMLMRYLVTTRVNEGNQEIIWGLANQGNMIIGSLPNGVMRNSEDNLIGGYSGVSPILNTSIEYFYTKNGKRPAHDPDFADKSEWFKSANMSGAGRNAIIKLNVNREPRFYAWFAFDGGEYGSKVKDGQPLQIEARDPNKQGFNLQLYPRNNNATGYFNQKYVNPLLKYHRGSGHEGDYTNAESKPRPLIRLAELYLNLAECEAALDNQSGVFANLNEIRRRAGVPELTAADLSAQNLMEWVRNERFIELWGEGHRYYDIRRWMIAPQTMAEGKRLGLSADVKKSPTFEEFNTVIPIRQDFRWVDRMYLQPVGRDESYKIPNLVQTPGY</sequence>
<dbReference type="PROSITE" id="PS51257">
    <property type="entry name" value="PROKAR_LIPOPROTEIN"/>
    <property type="match status" value="1"/>
</dbReference>
<evidence type="ECO:0000256" key="4">
    <source>
        <dbReference type="ARBA" id="ARBA00023136"/>
    </source>
</evidence>
<dbReference type="Pfam" id="PF14322">
    <property type="entry name" value="SusD-like_3"/>
    <property type="match status" value="1"/>
</dbReference>